<dbReference type="PANTHER" id="PTHR30537:SF74">
    <property type="entry name" value="HTH-TYPE TRANSCRIPTIONAL REGULATOR TRPI"/>
    <property type="match status" value="1"/>
</dbReference>
<dbReference type="SUPFAM" id="SSF46785">
    <property type="entry name" value="Winged helix' DNA-binding domain"/>
    <property type="match status" value="1"/>
</dbReference>
<comment type="similarity">
    <text evidence="1">Belongs to the LysR transcriptional regulatory family.</text>
</comment>
<evidence type="ECO:0000256" key="4">
    <source>
        <dbReference type="ARBA" id="ARBA00023163"/>
    </source>
</evidence>
<dbReference type="InterPro" id="IPR058163">
    <property type="entry name" value="LysR-type_TF_proteobact-type"/>
</dbReference>
<comment type="caution">
    <text evidence="6">The sequence shown here is derived from an EMBL/GenBank/DDBJ whole genome shotgun (WGS) entry which is preliminary data.</text>
</comment>
<dbReference type="Gene3D" id="3.40.190.10">
    <property type="entry name" value="Periplasmic binding protein-like II"/>
    <property type="match status" value="2"/>
</dbReference>
<dbReference type="FunFam" id="1.10.10.10:FF:000001">
    <property type="entry name" value="LysR family transcriptional regulator"/>
    <property type="match status" value="1"/>
</dbReference>
<evidence type="ECO:0000313" key="6">
    <source>
        <dbReference type="EMBL" id="PNI05756.1"/>
    </source>
</evidence>
<dbReference type="InterPro" id="IPR036390">
    <property type="entry name" value="WH_DNA-bd_sf"/>
</dbReference>
<accession>A0A2J8I5E7</accession>
<dbReference type="RefSeq" id="WP_102965788.1">
    <property type="nucleotide sequence ID" value="NZ_POSK01000003.1"/>
</dbReference>
<keyword evidence="4" id="KW-0804">Transcription</keyword>
<feature type="domain" description="HTH lysR-type" evidence="5">
    <location>
        <begin position="20"/>
        <end position="77"/>
    </location>
</feature>
<evidence type="ECO:0000256" key="2">
    <source>
        <dbReference type="ARBA" id="ARBA00023015"/>
    </source>
</evidence>
<dbReference type="InterPro" id="IPR036388">
    <property type="entry name" value="WH-like_DNA-bd_sf"/>
</dbReference>
<dbReference type="Gene3D" id="1.10.10.10">
    <property type="entry name" value="Winged helix-like DNA-binding domain superfamily/Winged helix DNA-binding domain"/>
    <property type="match status" value="1"/>
</dbReference>
<dbReference type="OrthoDB" id="9786526at2"/>
<keyword evidence="3" id="KW-0238">DNA-binding</keyword>
<evidence type="ECO:0000259" key="5">
    <source>
        <dbReference type="PROSITE" id="PS50931"/>
    </source>
</evidence>
<dbReference type="GO" id="GO:0043565">
    <property type="term" value="F:sequence-specific DNA binding"/>
    <property type="evidence" value="ECO:0007669"/>
    <property type="project" value="TreeGrafter"/>
</dbReference>
<dbReference type="PANTHER" id="PTHR30537">
    <property type="entry name" value="HTH-TYPE TRANSCRIPTIONAL REGULATOR"/>
    <property type="match status" value="1"/>
</dbReference>
<dbReference type="EMBL" id="POSK01000003">
    <property type="protein sequence ID" value="PNI05756.1"/>
    <property type="molecule type" value="Genomic_DNA"/>
</dbReference>
<dbReference type="Proteomes" id="UP000236449">
    <property type="component" value="Unassembled WGS sequence"/>
</dbReference>
<gene>
    <name evidence="6" type="ORF">C1N32_06575</name>
</gene>
<name>A0A2J8I5E7_VIBDI</name>
<sequence length="300" mass="33668">MNKIHLNFSFIVSRVAIMQVSLPALKAFESAARLGSFKAAAAELSISPTAVSHHINKLEHRLNVTLFTRSARKVTLTELGKELAVATSQGFQSIRAAIEKITEKDKQINVTTTSSFAALVLIPALQAFYTLYPESKVNITSGESIDTNNFTLPIRLGETDKQSSMDIIKVEQFNLFCTAHAATQFRQAEQITIYTTDWKNSSLPSVPLQAWLELNGLQNKQVQVKHFDQELFGIQQALLENAYVFCSRTLSQGYLKAGVLTELNTHAICSELCYYIANKAMHLSRQNFMFIEWLEKLLKE</sequence>
<dbReference type="PRINTS" id="PR00039">
    <property type="entry name" value="HTHLYSR"/>
</dbReference>
<dbReference type="InterPro" id="IPR000847">
    <property type="entry name" value="LysR_HTH_N"/>
</dbReference>
<dbReference type="SUPFAM" id="SSF53850">
    <property type="entry name" value="Periplasmic binding protein-like II"/>
    <property type="match status" value="1"/>
</dbReference>
<dbReference type="AlphaFoldDB" id="A0A2J8I5E7"/>
<dbReference type="GO" id="GO:0006351">
    <property type="term" value="P:DNA-templated transcription"/>
    <property type="evidence" value="ECO:0007669"/>
    <property type="project" value="TreeGrafter"/>
</dbReference>
<dbReference type="Pfam" id="PF00126">
    <property type="entry name" value="HTH_1"/>
    <property type="match status" value="1"/>
</dbReference>
<evidence type="ECO:0000256" key="1">
    <source>
        <dbReference type="ARBA" id="ARBA00009437"/>
    </source>
</evidence>
<organism evidence="6 7">
    <name type="scientific">Vibrio diazotrophicus</name>
    <dbReference type="NCBI Taxonomy" id="685"/>
    <lineage>
        <taxon>Bacteria</taxon>
        <taxon>Pseudomonadati</taxon>
        <taxon>Pseudomonadota</taxon>
        <taxon>Gammaproteobacteria</taxon>
        <taxon>Vibrionales</taxon>
        <taxon>Vibrionaceae</taxon>
        <taxon>Vibrio</taxon>
    </lineage>
</organism>
<dbReference type="GO" id="GO:0003700">
    <property type="term" value="F:DNA-binding transcription factor activity"/>
    <property type="evidence" value="ECO:0007669"/>
    <property type="project" value="InterPro"/>
</dbReference>
<dbReference type="PROSITE" id="PS50931">
    <property type="entry name" value="HTH_LYSR"/>
    <property type="match status" value="1"/>
</dbReference>
<keyword evidence="2" id="KW-0805">Transcription regulation</keyword>
<evidence type="ECO:0000313" key="7">
    <source>
        <dbReference type="Proteomes" id="UP000236449"/>
    </source>
</evidence>
<evidence type="ECO:0000256" key="3">
    <source>
        <dbReference type="ARBA" id="ARBA00023125"/>
    </source>
</evidence>
<proteinExistence type="inferred from homology"/>
<reference evidence="6 7" key="1">
    <citation type="submission" date="2018-01" db="EMBL/GenBank/DDBJ databases">
        <title>Draft genome sequences of six Vibrio diazotrophicus strains isolated from deep-sea sediments of the Baltic Sea.</title>
        <authorList>
            <person name="Castillo D."/>
            <person name="Vandieken V."/>
            <person name="Chiang O."/>
            <person name="Middelboe M."/>
        </authorList>
    </citation>
    <scope>NUCLEOTIDE SEQUENCE [LARGE SCALE GENOMIC DNA]</scope>
    <source>
        <strain evidence="6 7">60.27F</strain>
    </source>
</reference>
<protein>
    <submittedName>
        <fullName evidence="6">LysR family transcriptional regulator</fullName>
    </submittedName>
</protein>